<organism evidence="2 3">
    <name type="scientific">Priapulus caudatus</name>
    <name type="common">Priapulid worm</name>
    <dbReference type="NCBI Taxonomy" id="37621"/>
    <lineage>
        <taxon>Eukaryota</taxon>
        <taxon>Metazoa</taxon>
        <taxon>Ecdysozoa</taxon>
        <taxon>Scalidophora</taxon>
        <taxon>Priapulida</taxon>
        <taxon>Priapulimorpha</taxon>
        <taxon>Priapulimorphida</taxon>
        <taxon>Priapulidae</taxon>
        <taxon>Priapulus</taxon>
    </lineage>
</organism>
<gene>
    <name evidence="3" type="primary">LOC106805510</name>
</gene>
<dbReference type="GeneID" id="106805510"/>
<sequence length="790" mass="86511">MAQVLVAQSVAPTLTAVTHPVESEGLGELSCGSRPATADSIKEPTKGEPPAKGYVCEHMRVGSESNIQAILLEAAVCKMTQLTRLLCEQFLGDSVVEVELQTECWLQLVQLHLQLRHAPIAMQCAYNSINTLRKYSPESASTRAVEETHSHTSLSPRLWLYCRSRLLCILCDHTAASTASAIQQLATAGSREAEVLGDAETQAWFLMHLALTQHGEKAALSLQEATAILATVQQLSSTGQLLLVLLTTITLAMMTGRATTLDQLNTACQVLEKLQEEVLLPDTRRCLGNLHLLMGHSLATSEQCNVQDATHHLKSALNIAEEAGNYYMFSFTSYHWGVLKGSRQRQQQCLQAAVNNPALLPVIQAALRHMAVADTHTDAPYPEAGQPGIVFAELSALHNVNIACDTLKQLIGFGVDDVINADALPEDILLNILAEDLAGTQEVQMLPLMYTDDGGGGGGVSSVFTHLCSAFPTIAVDRVWRYYLRLLQHCAPTSKLLPPIGTLLVSETACNLLLSLHHCLMELVPAYAGVNSKLYRSPAMQYLCGSTRRLCTHDYPHSSVFLFWSSNTENRSRGEEEQLVLVCAGAGSNGGEERMASVAENSETGEKMTYPATTEDESDDQVKQKEVLYKRTKASGKEQQLGYFQYQTTVTTQHRAQAVQVLRQLQVEYKSIELTPMTQECQAEEAPGDATDSSLATEHTITVPVSSKGYQSPTDKHSVFMEKLEPCLQSVALVLRRQLQHESIAITQVPILLDTLMRILDGDETHVHLLTASNLIGVPYIRQLFAKTNI</sequence>
<feature type="region of interest" description="Disordered" evidence="1">
    <location>
        <begin position="25"/>
        <end position="50"/>
    </location>
</feature>
<name>A0ABM1DRP5_PRICU</name>
<evidence type="ECO:0000313" key="3">
    <source>
        <dbReference type="RefSeq" id="XP_014662616.1"/>
    </source>
</evidence>
<accession>A0ABM1DRP5</accession>
<dbReference type="Proteomes" id="UP000695022">
    <property type="component" value="Unplaced"/>
</dbReference>
<keyword evidence="2" id="KW-1185">Reference proteome</keyword>
<dbReference type="RefSeq" id="XP_014662616.1">
    <property type="nucleotide sequence ID" value="XM_014807130.1"/>
</dbReference>
<protein>
    <submittedName>
        <fullName evidence="3">Uncharacterized protein LOC106805510</fullName>
    </submittedName>
</protein>
<proteinExistence type="predicted"/>
<evidence type="ECO:0000313" key="2">
    <source>
        <dbReference type="Proteomes" id="UP000695022"/>
    </source>
</evidence>
<reference evidence="3" key="1">
    <citation type="submission" date="2025-08" db="UniProtKB">
        <authorList>
            <consortium name="RefSeq"/>
        </authorList>
    </citation>
    <scope>IDENTIFICATION</scope>
</reference>
<evidence type="ECO:0000256" key="1">
    <source>
        <dbReference type="SAM" id="MobiDB-lite"/>
    </source>
</evidence>